<dbReference type="InterPro" id="IPR050324">
    <property type="entry name" value="CDP-alcohol_PTase-I"/>
</dbReference>
<evidence type="ECO:0000256" key="10">
    <source>
        <dbReference type="ARBA" id="ARBA00023264"/>
    </source>
</evidence>
<dbReference type="PANTHER" id="PTHR14269:SF52">
    <property type="entry name" value="PHOSPHATIDYLGLYCEROPHOSPHATE SYNTHASE-RELATED"/>
    <property type="match status" value="1"/>
</dbReference>
<comment type="similarity">
    <text evidence="2 12">Belongs to the CDP-alcohol phosphatidyltransferase class-I family.</text>
</comment>
<evidence type="ECO:0000256" key="8">
    <source>
        <dbReference type="ARBA" id="ARBA00023136"/>
    </source>
</evidence>
<evidence type="ECO:0000256" key="9">
    <source>
        <dbReference type="ARBA" id="ARBA00023209"/>
    </source>
</evidence>
<dbReference type="EC" id="2.7.8.5" evidence="11"/>
<dbReference type="InterPro" id="IPR048254">
    <property type="entry name" value="CDP_ALCOHOL_P_TRANSF_CS"/>
</dbReference>
<evidence type="ECO:0000256" key="11">
    <source>
        <dbReference type="NCBIfam" id="TIGR00560"/>
    </source>
</evidence>
<evidence type="ECO:0000256" key="4">
    <source>
        <dbReference type="ARBA" id="ARBA00022679"/>
    </source>
</evidence>
<protein>
    <recommendedName>
        <fullName evidence="11">CDP-diacylglycerol--glycerol-3-phosphate 3-phosphatidyltransferase</fullName>
        <ecNumber evidence="11">2.7.8.5</ecNumber>
    </recommendedName>
</protein>
<evidence type="ECO:0000256" key="12">
    <source>
        <dbReference type="RuleBase" id="RU003750"/>
    </source>
</evidence>
<evidence type="ECO:0000256" key="3">
    <source>
        <dbReference type="ARBA" id="ARBA00022516"/>
    </source>
</evidence>
<keyword evidence="4 12" id="KW-0808">Transferase</keyword>
<evidence type="ECO:0000256" key="5">
    <source>
        <dbReference type="ARBA" id="ARBA00022692"/>
    </source>
</evidence>
<dbReference type="EMBL" id="CP040899">
    <property type="protein sequence ID" value="QDB78826.1"/>
    <property type="molecule type" value="Genomic_DNA"/>
</dbReference>
<keyword evidence="8 14" id="KW-0472">Membrane</keyword>
<keyword evidence="6 14" id="KW-1133">Transmembrane helix</keyword>
<evidence type="ECO:0000256" key="14">
    <source>
        <dbReference type="SAM" id="Phobius"/>
    </source>
</evidence>
<evidence type="ECO:0000313" key="16">
    <source>
        <dbReference type="Proteomes" id="UP000313948"/>
    </source>
</evidence>
<organism evidence="15 16">
    <name type="scientific">Georgenia wutianyii</name>
    <dbReference type="NCBI Taxonomy" id="2585135"/>
    <lineage>
        <taxon>Bacteria</taxon>
        <taxon>Bacillati</taxon>
        <taxon>Actinomycetota</taxon>
        <taxon>Actinomycetes</taxon>
        <taxon>Micrococcales</taxon>
        <taxon>Bogoriellaceae</taxon>
        <taxon>Georgenia</taxon>
    </lineage>
</organism>
<dbReference type="Gene3D" id="1.20.120.1760">
    <property type="match status" value="1"/>
</dbReference>
<dbReference type="InterPro" id="IPR004570">
    <property type="entry name" value="Phosphatidylglycerol_P_synth"/>
</dbReference>
<gene>
    <name evidence="15" type="primary">pgsA</name>
    <name evidence="15" type="ORF">FE251_05135</name>
</gene>
<feature type="transmembrane region" description="Helical" evidence="14">
    <location>
        <begin position="42"/>
        <end position="63"/>
    </location>
</feature>
<dbReference type="NCBIfam" id="TIGR00560">
    <property type="entry name" value="pgsA"/>
    <property type="match status" value="1"/>
</dbReference>
<sequence>MARHAAERTGRGAGCRPPVRGPYPGVMPTDTHGTQHVPLWNLANVLTMVRVALVPVFAVLMLGDSTTQRVLAAVVFLLAAATDKLDGYIARSRGLVTNFGKIADPIADKALVIAALVLLWAEGTIPWWVPVIIIVRELGITALRFVMVRRAVMAASNGGKLKTVLQVVFIAAYLVPWEALLPQGAADVVLLVAWWVMLLAVVVTVVTGLDYVLRAVRIARAPAPGAP</sequence>
<name>A0ABX5VK70_9MICO</name>
<reference evidence="15 16" key="1">
    <citation type="submission" date="2019-05" db="EMBL/GenBank/DDBJ databases">
        <title>Georgenia *** sp. nov., and Georgenia *** sp. nov., isolated from the intestinal contents of plateau pika (Ochotona curzoniae) in the Qinghai-Tibet plateau of China.</title>
        <authorList>
            <person name="Tian Z."/>
        </authorList>
    </citation>
    <scope>NUCLEOTIDE SEQUENCE [LARGE SCALE GENOMIC DNA]</scope>
    <source>
        <strain evidence="15 16">Z294</strain>
    </source>
</reference>
<feature type="compositionally biased region" description="Basic and acidic residues" evidence="13">
    <location>
        <begin position="1"/>
        <end position="10"/>
    </location>
</feature>
<dbReference type="InterPro" id="IPR043130">
    <property type="entry name" value="CDP-OH_PTrfase_TM_dom"/>
</dbReference>
<evidence type="ECO:0000256" key="13">
    <source>
        <dbReference type="SAM" id="MobiDB-lite"/>
    </source>
</evidence>
<dbReference type="PANTHER" id="PTHR14269">
    <property type="entry name" value="CDP-DIACYLGLYCEROL--GLYCEROL-3-PHOSPHATE 3-PHOSPHATIDYLTRANSFERASE-RELATED"/>
    <property type="match status" value="1"/>
</dbReference>
<keyword evidence="5 14" id="KW-0812">Transmembrane</keyword>
<keyword evidence="3" id="KW-0444">Lipid biosynthesis</keyword>
<dbReference type="Pfam" id="PF01066">
    <property type="entry name" value="CDP-OH_P_transf"/>
    <property type="match status" value="1"/>
</dbReference>
<dbReference type="Proteomes" id="UP000313948">
    <property type="component" value="Chromosome"/>
</dbReference>
<dbReference type="GO" id="GO:0008444">
    <property type="term" value="F:CDP-diacylglycerol-glycerol-3-phosphate 3-phosphatidyltransferase activity"/>
    <property type="evidence" value="ECO:0007669"/>
    <property type="project" value="UniProtKB-EC"/>
</dbReference>
<evidence type="ECO:0000256" key="2">
    <source>
        <dbReference type="ARBA" id="ARBA00010441"/>
    </source>
</evidence>
<dbReference type="InterPro" id="IPR000462">
    <property type="entry name" value="CDP-OH_P_trans"/>
</dbReference>
<evidence type="ECO:0000313" key="15">
    <source>
        <dbReference type="EMBL" id="QDB78826.1"/>
    </source>
</evidence>
<feature type="transmembrane region" description="Helical" evidence="14">
    <location>
        <begin position="159"/>
        <end position="176"/>
    </location>
</feature>
<comment type="subcellular location">
    <subcellularLocation>
        <location evidence="1">Membrane</location>
        <topology evidence="1">Multi-pass membrane protein</topology>
    </subcellularLocation>
</comment>
<keyword evidence="7" id="KW-0443">Lipid metabolism</keyword>
<keyword evidence="16" id="KW-1185">Reference proteome</keyword>
<evidence type="ECO:0000256" key="1">
    <source>
        <dbReference type="ARBA" id="ARBA00004141"/>
    </source>
</evidence>
<proteinExistence type="inferred from homology"/>
<feature type="region of interest" description="Disordered" evidence="13">
    <location>
        <begin position="1"/>
        <end position="21"/>
    </location>
</feature>
<evidence type="ECO:0000256" key="7">
    <source>
        <dbReference type="ARBA" id="ARBA00023098"/>
    </source>
</evidence>
<keyword evidence="10" id="KW-1208">Phospholipid metabolism</keyword>
<keyword evidence="9" id="KW-0594">Phospholipid biosynthesis</keyword>
<accession>A0ABX5VK70</accession>
<dbReference type="PROSITE" id="PS00379">
    <property type="entry name" value="CDP_ALCOHOL_P_TRANSF"/>
    <property type="match status" value="1"/>
</dbReference>
<feature type="transmembrane region" description="Helical" evidence="14">
    <location>
        <begin position="188"/>
        <end position="213"/>
    </location>
</feature>
<evidence type="ECO:0000256" key="6">
    <source>
        <dbReference type="ARBA" id="ARBA00022989"/>
    </source>
</evidence>